<sequence>MERGAPIGFAYGDCLISKWRNLSTRDKDQLDGQISTDTSFRSGPVYVDLYGDASEDARKAFAKAQGENAELAA</sequence>
<name>A0A225DA80_9BACT</name>
<keyword evidence="3" id="KW-1185">Reference proteome</keyword>
<organism evidence="2 3">
    <name type="scientific">Fimbriiglobus ruber</name>
    <dbReference type="NCBI Taxonomy" id="1908690"/>
    <lineage>
        <taxon>Bacteria</taxon>
        <taxon>Pseudomonadati</taxon>
        <taxon>Planctomycetota</taxon>
        <taxon>Planctomycetia</taxon>
        <taxon>Gemmatales</taxon>
        <taxon>Gemmataceae</taxon>
        <taxon>Fimbriiglobus</taxon>
    </lineage>
</organism>
<dbReference type="EMBL" id="NIDE01000017">
    <property type="protein sequence ID" value="OWK35448.1"/>
    <property type="molecule type" value="Genomic_DNA"/>
</dbReference>
<dbReference type="EMBL" id="NIDE01000019">
    <property type="protein sequence ID" value="OWK35207.1"/>
    <property type="molecule type" value="Genomic_DNA"/>
</dbReference>
<reference evidence="3" key="1">
    <citation type="submission" date="2017-06" db="EMBL/GenBank/DDBJ databases">
        <title>Genome analysis of Fimbriiglobus ruber SP5, the first member of the order Planctomycetales with confirmed chitinolytic capability.</title>
        <authorList>
            <person name="Ravin N.V."/>
            <person name="Rakitin A.L."/>
            <person name="Ivanova A.A."/>
            <person name="Beletsky A.V."/>
            <person name="Kulichevskaya I.S."/>
            <person name="Mardanov A.V."/>
            <person name="Dedysh S.N."/>
        </authorList>
    </citation>
    <scope>NUCLEOTIDE SEQUENCE [LARGE SCALE GENOMIC DNA]</scope>
    <source>
        <strain evidence="3">SP5</strain>
    </source>
</reference>
<accession>A0A225DA80</accession>
<evidence type="ECO:0000313" key="1">
    <source>
        <dbReference type="EMBL" id="OWK35207.1"/>
    </source>
</evidence>
<protein>
    <submittedName>
        <fullName evidence="2">Uncharacterized protein</fullName>
    </submittedName>
</protein>
<gene>
    <name evidence="2" type="ORF">FRUB_08011</name>
    <name evidence="1" type="ORF">FRUB_10049</name>
</gene>
<dbReference type="Proteomes" id="UP000214646">
    <property type="component" value="Unassembled WGS sequence"/>
</dbReference>
<evidence type="ECO:0000313" key="3">
    <source>
        <dbReference type="Proteomes" id="UP000214646"/>
    </source>
</evidence>
<dbReference type="AlphaFoldDB" id="A0A225DA80"/>
<proteinExistence type="predicted"/>
<comment type="caution">
    <text evidence="2">The sequence shown here is derived from an EMBL/GenBank/DDBJ whole genome shotgun (WGS) entry which is preliminary data.</text>
</comment>
<evidence type="ECO:0000313" key="2">
    <source>
        <dbReference type="EMBL" id="OWK35448.1"/>
    </source>
</evidence>
<reference evidence="2" key="2">
    <citation type="journal article" date="2018" name="Appl. Environ. Microbiol.">
        <title>Genome Analysis of Fimbriiglobus ruber SP5(T), a Planctomycete with Confirmed Chitinolytic Capability.</title>
        <authorList>
            <person name="Ravin N.V."/>
            <person name="Rakitin A.L."/>
            <person name="Ivanova A.A."/>
            <person name="Beletsky A.V."/>
            <person name="Kulichevskaya I.S."/>
            <person name="Mardanov A.V."/>
            <person name="Dedysh S.N."/>
        </authorList>
    </citation>
    <scope>NUCLEOTIDE SEQUENCE</scope>
    <source>
        <strain evidence="2">SP5</strain>
    </source>
</reference>